<dbReference type="AlphaFoldDB" id="A0A1G1ZZ87"/>
<name>A0A1G1ZZ87_9BACT</name>
<dbReference type="Proteomes" id="UP000176611">
    <property type="component" value="Unassembled WGS sequence"/>
</dbReference>
<evidence type="ECO:0000313" key="2">
    <source>
        <dbReference type="Proteomes" id="UP000176611"/>
    </source>
</evidence>
<gene>
    <name evidence="1" type="ORF">A2586_02730</name>
</gene>
<reference evidence="1 2" key="1">
    <citation type="journal article" date="2016" name="Nat. Commun.">
        <title>Thousands of microbial genomes shed light on interconnected biogeochemical processes in an aquifer system.</title>
        <authorList>
            <person name="Anantharaman K."/>
            <person name="Brown C.T."/>
            <person name="Hug L.A."/>
            <person name="Sharon I."/>
            <person name="Castelle C.J."/>
            <person name="Probst A.J."/>
            <person name="Thomas B.C."/>
            <person name="Singh A."/>
            <person name="Wilkins M.J."/>
            <person name="Karaoz U."/>
            <person name="Brodie E.L."/>
            <person name="Williams K.H."/>
            <person name="Hubbard S.S."/>
            <person name="Banfield J.F."/>
        </authorList>
    </citation>
    <scope>NUCLEOTIDE SEQUENCE [LARGE SCALE GENOMIC DNA]</scope>
</reference>
<sequence length="525" mass="56021">MSVVSFPDIISVILGQSWNGWQGLSEYDIVYLYKISSDANNAYYSENGTETPDNTTNRIRVRFSSGTNAIAAYLFVAQYDYEIWLSAGSFVASTPSTLSTPILSDYVFKNLWDMWGNTTGYPSVNFSGYANTNYALTASGTLYNDNVFTSLNIYVPPNYIEIAAIINGVSTIEVDRLNSIASYSCIISSASNIQITANAVYSLSVDINSATSLLQSLSVICGLSPVVNSSSTISGLLSFNQYVGCSLVDSSEISAEVGIIIDVQSLSIVGNSTITTSDLYRIIGYESSVVGESSISSSCNTTYLINGIIDGVSTIGAFVYSTIDLSCNIVPISGINAHLSFIIYMGASLVSTSEIVVDLDVIIVVQLGATIEGVSSIINETSLIVGIVSNIDSDSVISSAIDVISGFDDFITLFIQGSYPFASNYIPLFLQQSTLSTSDYIPLLIIGDGVTDGALPLSSSITLYIGRNDYVLDIIPLFINGGADINDDIPLFVEGSIGVNSNIPLVIPNVVDTVTQTLKLYTHGY</sequence>
<proteinExistence type="predicted"/>
<dbReference type="EMBL" id="MHJO01000004">
    <property type="protein sequence ID" value="OGY69809.1"/>
    <property type="molecule type" value="Genomic_DNA"/>
</dbReference>
<organism evidence="1 2">
    <name type="scientific">Candidatus Harrisonbacteria bacterium RIFOXYD1_FULL_40_9</name>
    <dbReference type="NCBI Taxonomy" id="1798412"/>
    <lineage>
        <taxon>Bacteria</taxon>
        <taxon>Candidatus Harrisoniibacteriota</taxon>
    </lineage>
</organism>
<evidence type="ECO:0000313" key="1">
    <source>
        <dbReference type="EMBL" id="OGY69809.1"/>
    </source>
</evidence>
<protein>
    <submittedName>
        <fullName evidence="1">Uncharacterized protein</fullName>
    </submittedName>
</protein>
<comment type="caution">
    <text evidence="1">The sequence shown here is derived from an EMBL/GenBank/DDBJ whole genome shotgun (WGS) entry which is preliminary data.</text>
</comment>
<accession>A0A1G1ZZ87</accession>